<accession>A0A9X2MLW2</accession>
<feature type="transmembrane region" description="Helical" evidence="7">
    <location>
        <begin position="12"/>
        <end position="32"/>
    </location>
</feature>
<feature type="transmembrane region" description="Helical" evidence="7">
    <location>
        <begin position="152"/>
        <end position="169"/>
    </location>
</feature>
<feature type="transmembrane region" description="Helical" evidence="7">
    <location>
        <begin position="62"/>
        <end position="86"/>
    </location>
</feature>
<evidence type="ECO:0000256" key="2">
    <source>
        <dbReference type="ARBA" id="ARBA00009045"/>
    </source>
</evidence>
<comment type="similarity">
    <text evidence="2">Belongs to the peptidase S54 family.</text>
</comment>
<feature type="transmembrane region" description="Helical" evidence="7">
    <location>
        <begin position="98"/>
        <end position="116"/>
    </location>
</feature>
<evidence type="ECO:0000256" key="1">
    <source>
        <dbReference type="ARBA" id="ARBA00004141"/>
    </source>
</evidence>
<dbReference type="EMBL" id="JANIPJ010000002">
    <property type="protein sequence ID" value="MCR2802740.1"/>
    <property type="molecule type" value="Genomic_DNA"/>
</dbReference>
<dbReference type="GO" id="GO:0016020">
    <property type="term" value="C:membrane"/>
    <property type="evidence" value="ECO:0007669"/>
    <property type="project" value="UniProtKB-SubCell"/>
</dbReference>
<dbReference type="AlphaFoldDB" id="A0A9X2MLW2"/>
<protein>
    <submittedName>
        <fullName evidence="9">Rhomboid family intramembrane serine protease</fullName>
    </submittedName>
</protein>
<dbReference type="PANTHER" id="PTHR43731:SF14">
    <property type="entry name" value="PRESENILIN-ASSOCIATED RHOMBOID-LIKE PROTEIN, MITOCHONDRIAL"/>
    <property type="match status" value="1"/>
</dbReference>
<evidence type="ECO:0000256" key="7">
    <source>
        <dbReference type="SAM" id="Phobius"/>
    </source>
</evidence>
<dbReference type="Pfam" id="PF01694">
    <property type="entry name" value="Rhomboid"/>
    <property type="match status" value="1"/>
</dbReference>
<evidence type="ECO:0000256" key="5">
    <source>
        <dbReference type="ARBA" id="ARBA00022989"/>
    </source>
</evidence>
<gene>
    <name evidence="9" type="ORF">NQZ67_02490</name>
</gene>
<keyword evidence="5 7" id="KW-1133">Transmembrane helix</keyword>
<keyword evidence="9" id="KW-0645">Protease</keyword>
<evidence type="ECO:0000313" key="10">
    <source>
        <dbReference type="Proteomes" id="UP001141950"/>
    </source>
</evidence>
<dbReference type="GO" id="GO:0004252">
    <property type="term" value="F:serine-type endopeptidase activity"/>
    <property type="evidence" value="ECO:0007669"/>
    <property type="project" value="InterPro"/>
</dbReference>
<comment type="caution">
    <text evidence="9">The sequence shown here is derived from an EMBL/GenBank/DDBJ whole genome shotgun (WGS) entry which is preliminary data.</text>
</comment>
<evidence type="ECO:0000256" key="4">
    <source>
        <dbReference type="ARBA" id="ARBA00022801"/>
    </source>
</evidence>
<organism evidence="9 10">
    <name type="scientific">Paenibacillus soyae</name>
    <dbReference type="NCBI Taxonomy" id="2969249"/>
    <lineage>
        <taxon>Bacteria</taxon>
        <taxon>Bacillati</taxon>
        <taxon>Bacillota</taxon>
        <taxon>Bacilli</taxon>
        <taxon>Bacillales</taxon>
        <taxon>Paenibacillaceae</taxon>
        <taxon>Paenibacillus</taxon>
    </lineage>
</organism>
<keyword evidence="6 7" id="KW-0472">Membrane</keyword>
<evidence type="ECO:0000256" key="3">
    <source>
        <dbReference type="ARBA" id="ARBA00022692"/>
    </source>
</evidence>
<evidence type="ECO:0000256" key="6">
    <source>
        <dbReference type="ARBA" id="ARBA00023136"/>
    </source>
</evidence>
<evidence type="ECO:0000259" key="8">
    <source>
        <dbReference type="Pfam" id="PF01694"/>
    </source>
</evidence>
<sequence>MFQRNESLKEYVRHYPVVSLLLAINIALFVAMEVTGSSKSVLTLLQFGAVTNEPGFLEPWDFVSAMFLHIGFMHLLMNGFALYIFAAPLETLFGKWRFLLLYLASGLIGNVVSLYLHQDPYVGAGASGAIYGVYASYIALTLFRKSAVGHTIRKTFLTIFAVGVIYSIITPNVDLYAHLGGFIGGFLVTMLYRR</sequence>
<dbReference type="GO" id="GO:0006508">
    <property type="term" value="P:proteolysis"/>
    <property type="evidence" value="ECO:0007669"/>
    <property type="project" value="UniProtKB-KW"/>
</dbReference>
<keyword evidence="10" id="KW-1185">Reference proteome</keyword>
<dbReference type="InterPro" id="IPR035952">
    <property type="entry name" value="Rhomboid-like_sf"/>
</dbReference>
<dbReference type="Proteomes" id="UP001141950">
    <property type="component" value="Unassembled WGS sequence"/>
</dbReference>
<dbReference type="InterPro" id="IPR050925">
    <property type="entry name" value="Rhomboid_protease_S54"/>
</dbReference>
<dbReference type="SUPFAM" id="SSF144091">
    <property type="entry name" value="Rhomboid-like"/>
    <property type="match status" value="1"/>
</dbReference>
<keyword evidence="4" id="KW-0378">Hydrolase</keyword>
<dbReference type="PANTHER" id="PTHR43731">
    <property type="entry name" value="RHOMBOID PROTEASE"/>
    <property type="match status" value="1"/>
</dbReference>
<name>A0A9X2MLW2_9BACL</name>
<reference evidence="9" key="1">
    <citation type="submission" date="2022-08" db="EMBL/GenBank/DDBJ databases">
        <title>The genomic sequence of strain Paenibacillus sp. SCIV0701.</title>
        <authorList>
            <person name="Zhao H."/>
        </authorList>
    </citation>
    <scope>NUCLEOTIDE SEQUENCE</scope>
    <source>
        <strain evidence="9">SCIV0701</strain>
    </source>
</reference>
<feature type="domain" description="Peptidase S54 rhomboid" evidence="8">
    <location>
        <begin position="58"/>
        <end position="193"/>
    </location>
</feature>
<dbReference type="InterPro" id="IPR022764">
    <property type="entry name" value="Peptidase_S54_rhomboid_dom"/>
</dbReference>
<evidence type="ECO:0000313" key="9">
    <source>
        <dbReference type="EMBL" id="MCR2802740.1"/>
    </source>
</evidence>
<comment type="subcellular location">
    <subcellularLocation>
        <location evidence="1">Membrane</location>
        <topology evidence="1">Multi-pass membrane protein</topology>
    </subcellularLocation>
</comment>
<dbReference type="RefSeq" id="WP_257442449.1">
    <property type="nucleotide sequence ID" value="NZ_JANIPJ010000002.1"/>
</dbReference>
<dbReference type="Gene3D" id="1.20.1540.10">
    <property type="entry name" value="Rhomboid-like"/>
    <property type="match status" value="1"/>
</dbReference>
<keyword evidence="3 7" id="KW-0812">Transmembrane</keyword>
<proteinExistence type="inferred from homology"/>
<feature type="transmembrane region" description="Helical" evidence="7">
    <location>
        <begin position="122"/>
        <end position="140"/>
    </location>
</feature>
<feature type="transmembrane region" description="Helical" evidence="7">
    <location>
        <begin position="175"/>
        <end position="192"/>
    </location>
</feature>